<evidence type="ECO:0000256" key="3">
    <source>
        <dbReference type="ARBA" id="ARBA00022840"/>
    </source>
</evidence>
<dbReference type="EMBL" id="DRNB01000155">
    <property type="protein sequence ID" value="HHJ64097.1"/>
    <property type="molecule type" value="Genomic_DNA"/>
</dbReference>
<dbReference type="NCBIfam" id="TIGR00462">
    <property type="entry name" value="genX"/>
    <property type="match status" value="1"/>
</dbReference>
<keyword evidence="5" id="KW-0251">Elongation factor</keyword>
<name>A0A7C5Q4J9_AQUAO</name>
<evidence type="ECO:0000259" key="4">
    <source>
        <dbReference type="PROSITE" id="PS50862"/>
    </source>
</evidence>
<dbReference type="Proteomes" id="UP000885792">
    <property type="component" value="Unassembled WGS sequence"/>
</dbReference>
<comment type="caution">
    <text evidence="5">The sequence shown here is derived from an EMBL/GenBank/DDBJ whole genome shotgun (WGS) entry which is preliminary data.</text>
</comment>
<gene>
    <name evidence="5" type="primary">epmA</name>
    <name evidence="5" type="ORF">ENJ61_04230</name>
</gene>
<protein>
    <submittedName>
        <fullName evidence="5">Elongation factor P--(R)-beta-lysine ligase</fullName>
        <ecNumber evidence="5">6.3.1.-</ecNumber>
    </submittedName>
</protein>
<dbReference type="PANTHER" id="PTHR42918">
    <property type="entry name" value="LYSYL-TRNA SYNTHETASE"/>
    <property type="match status" value="1"/>
</dbReference>
<organism evidence="5">
    <name type="scientific">Aquifex aeolicus</name>
    <dbReference type="NCBI Taxonomy" id="63363"/>
    <lineage>
        <taxon>Bacteria</taxon>
        <taxon>Pseudomonadati</taxon>
        <taxon>Aquificota</taxon>
        <taxon>Aquificia</taxon>
        <taxon>Aquificales</taxon>
        <taxon>Aquificaceae</taxon>
        <taxon>Aquifex</taxon>
    </lineage>
</organism>
<dbReference type="NCBIfam" id="NF006828">
    <property type="entry name" value="PRK09350.1"/>
    <property type="match status" value="1"/>
</dbReference>
<accession>A0A7C5Q4J9</accession>
<proteinExistence type="predicted"/>
<dbReference type="Gene3D" id="3.30.930.10">
    <property type="entry name" value="Bira Bifunctional Protein, Domain 2"/>
    <property type="match status" value="1"/>
</dbReference>
<evidence type="ECO:0000256" key="1">
    <source>
        <dbReference type="ARBA" id="ARBA00022598"/>
    </source>
</evidence>
<dbReference type="InterPro" id="IPR004525">
    <property type="entry name" value="EpmA"/>
</dbReference>
<dbReference type="InterPro" id="IPR004364">
    <property type="entry name" value="Aa-tRNA-synt_II"/>
</dbReference>
<dbReference type="GO" id="GO:0003746">
    <property type="term" value="F:translation elongation factor activity"/>
    <property type="evidence" value="ECO:0007669"/>
    <property type="project" value="UniProtKB-KW"/>
</dbReference>
<dbReference type="GO" id="GO:0006430">
    <property type="term" value="P:lysyl-tRNA aminoacylation"/>
    <property type="evidence" value="ECO:0007669"/>
    <property type="project" value="InterPro"/>
</dbReference>
<dbReference type="Pfam" id="PF00152">
    <property type="entry name" value="tRNA-synt_2"/>
    <property type="match status" value="1"/>
</dbReference>
<dbReference type="EC" id="6.3.1.-" evidence="5"/>
<feature type="domain" description="Aminoacyl-transfer RNA synthetases class-II family profile" evidence="4">
    <location>
        <begin position="24"/>
        <end position="304"/>
    </location>
</feature>
<keyword evidence="3" id="KW-0067">ATP-binding</keyword>
<keyword evidence="5" id="KW-0648">Protein biosynthesis</keyword>
<evidence type="ECO:0000313" key="5">
    <source>
        <dbReference type="EMBL" id="HHJ64097.1"/>
    </source>
</evidence>
<dbReference type="GO" id="GO:0005829">
    <property type="term" value="C:cytosol"/>
    <property type="evidence" value="ECO:0007669"/>
    <property type="project" value="TreeGrafter"/>
</dbReference>
<dbReference type="GO" id="GO:0000049">
    <property type="term" value="F:tRNA binding"/>
    <property type="evidence" value="ECO:0007669"/>
    <property type="project" value="TreeGrafter"/>
</dbReference>
<keyword evidence="2" id="KW-0547">Nucleotide-binding</keyword>
<dbReference type="InterPro" id="IPR006195">
    <property type="entry name" value="aa-tRNA-synth_II"/>
</dbReference>
<dbReference type="GO" id="GO:0004824">
    <property type="term" value="F:lysine-tRNA ligase activity"/>
    <property type="evidence" value="ECO:0007669"/>
    <property type="project" value="InterPro"/>
</dbReference>
<sequence>MALISSKHRRSGLIELWSDFIDRIRRFYRERGYIEVSTPVLLRFPNLDPHIEPIPVNVTLRGREERRWLQTSPEYSMKKLLARYRRDIFQIAKVFRNREQGRLHRIEFHMLEWYRVGGDYRDLIDELRDLLRELMGYADFEELKVEEAFRRRFGEAIPPSEEAMREFLSGAGLHYEEDEDWETLFYRAFLEVERDLGRGKPLFLTDFPERLCALAKVRGGRAERFELFIEGVEIANGWTEETDPHEVRARLVREAEKRGLPLDEEFIDVHSELPPCAGCSVGLDRLFMIFAGRESLADVEFLKG</sequence>
<dbReference type="InterPro" id="IPR045864">
    <property type="entry name" value="aa-tRNA-synth_II/BPL/LPL"/>
</dbReference>
<dbReference type="PROSITE" id="PS50862">
    <property type="entry name" value="AA_TRNA_LIGASE_II"/>
    <property type="match status" value="1"/>
</dbReference>
<dbReference type="GO" id="GO:0005524">
    <property type="term" value="F:ATP binding"/>
    <property type="evidence" value="ECO:0007669"/>
    <property type="project" value="UniProtKB-KW"/>
</dbReference>
<dbReference type="AlphaFoldDB" id="A0A7C5Q4J9"/>
<evidence type="ECO:0000256" key="2">
    <source>
        <dbReference type="ARBA" id="ARBA00022741"/>
    </source>
</evidence>
<keyword evidence="1 5" id="KW-0436">Ligase</keyword>
<reference evidence="5" key="1">
    <citation type="journal article" date="2020" name="mSystems">
        <title>Genome- and Community-Level Interaction Insights into Carbon Utilization and Element Cycling Functions of Hydrothermarchaeota in Hydrothermal Sediment.</title>
        <authorList>
            <person name="Zhou Z."/>
            <person name="Liu Y."/>
            <person name="Xu W."/>
            <person name="Pan J."/>
            <person name="Luo Z.H."/>
            <person name="Li M."/>
        </authorList>
    </citation>
    <scope>NUCLEOTIDE SEQUENCE [LARGE SCALE GENOMIC DNA]</scope>
    <source>
        <strain evidence="5">HyVt-501</strain>
    </source>
</reference>
<dbReference type="PANTHER" id="PTHR42918:SF6">
    <property type="entry name" value="ELONGATION FACTOR P--(R)-BETA-LYSINE LIGASE"/>
    <property type="match status" value="1"/>
</dbReference>
<dbReference type="SUPFAM" id="SSF55681">
    <property type="entry name" value="Class II aaRS and biotin synthetases"/>
    <property type="match status" value="1"/>
</dbReference>